<protein>
    <recommendedName>
        <fullName evidence="4">Histidine phosphatase superfamily</fullName>
    </recommendedName>
</protein>
<accession>A0ABQ6N3G7</accession>
<dbReference type="Gene3D" id="3.40.50.1240">
    <property type="entry name" value="Phosphoglycerate mutase-like"/>
    <property type="match status" value="1"/>
</dbReference>
<dbReference type="SUPFAM" id="SSF53254">
    <property type="entry name" value="Phosphoglycerate mutase-like"/>
    <property type="match status" value="1"/>
</dbReference>
<sequence>MSRLLLPLLMLSLLLRRSFSSLPQPRLRLILVRHGESQNNVLNLVSKQHYRENRFADPALTELGEKQAAATGEYLGSPACHPLLSGVTTVAVSPFLRTLQTSLPIVAALRSREPELPVELWPDIYEISGCYDGLPGAETPNPGLTGEEIAERFSYTLPANLPPSAGWYTHPGRESYAEGVARIGAVAERLRARAAQRCAAGESETLCLVVHGDFIDVLLNQLLRMPADPSKARFRTYNTSISAVDVFGDGMAACLFSNFHEHLGGDMCKREQLGVV</sequence>
<dbReference type="PROSITE" id="PS00175">
    <property type="entry name" value="PG_MUTASE"/>
    <property type="match status" value="1"/>
</dbReference>
<dbReference type="PANTHER" id="PTHR16469:SF27">
    <property type="entry name" value="UBIQUITIN-ASSOCIATED AND SH3 DOMAIN-CONTAINING BA-RELATED"/>
    <property type="match status" value="1"/>
</dbReference>
<dbReference type="PANTHER" id="PTHR16469">
    <property type="entry name" value="UBIQUITIN-ASSOCIATED AND SH3 DOMAIN-CONTAINING BA-RELATED"/>
    <property type="match status" value="1"/>
</dbReference>
<keyword evidence="3" id="KW-1185">Reference proteome</keyword>
<dbReference type="Proteomes" id="UP001165060">
    <property type="component" value="Unassembled WGS sequence"/>
</dbReference>
<dbReference type="InterPro" id="IPR013078">
    <property type="entry name" value="His_Pase_superF_clade-1"/>
</dbReference>
<reference evidence="2 3" key="1">
    <citation type="journal article" date="2023" name="Commun. Biol.">
        <title>Genome analysis of Parmales, the sister group of diatoms, reveals the evolutionary specialization of diatoms from phago-mixotrophs to photoautotrophs.</title>
        <authorList>
            <person name="Ban H."/>
            <person name="Sato S."/>
            <person name="Yoshikawa S."/>
            <person name="Yamada K."/>
            <person name="Nakamura Y."/>
            <person name="Ichinomiya M."/>
            <person name="Sato N."/>
            <person name="Blanc-Mathieu R."/>
            <person name="Endo H."/>
            <person name="Kuwata A."/>
            <person name="Ogata H."/>
        </authorList>
    </citation>
    <scope>NUCLEOTIDE SEQUENCE [LARGE SCALE GENOMIC DNA]</scope>
</reference>
<feature type="chain" id="PRO_5047285709" description="Histidine phosphatase superfamily" evidence="1">
    <location>
        <begin position="21"/>
        <end position="276"/>
    </location>
</feature>
<feature type="signal peptide" evidence="1">
    <location>
        <begin position="1"/>
        <end position="20"/>
    </location>
</feature>
<dbReference type="CDD" id="cd07067">
    <property type="entry name" value="HP_PGM_like"/>
    <property type="match status" value="1"/>
</dbReference>
<proteinExistence type="predicted"/>
<evidence type="ECO:0008006" key="4">
    <source>
        <dbReference type="Google" id="ProtNLM"/>
    </source>
</evidence>
<organism evidence="2 3">
    <name type="scientific">Tetraparma gracilis</name>
    <dbReference type="NCBI Taxonomy" id="2962635"/>
    <lineage>
        <taxon>Eukaryota</taxon>
        <taxon>Sar</taxon>
        <taxon>Stramenopiles</taxon>
        <taxon>Ochrophyta</taxon>
        <taxon>Bolidophyceae</taxon>
        <taxon>Parmales</taxon>
        <taxon>Triparmaceae</taxon>
        <taxon>Tetraparma</taxon>
    </lineage>
</organism>
<dbReference type="InterPro" id="IPR029033">
    <property type="entry name" value="His_PPase_superfam"/>
</dbReference>
<evidence type="ECO:0000313" key="2">
    <source>
        <dbReference type="EMBL" id="GMI39682.1"/>
    </source>
</evidence>
<gene>
    <name evidence="2" type="ORF">TeGR_g236</name>
</gene>
<name>A0ABQ6N3G7_9STRA</name>
<dbReference type="InterPro" id="IPR051710">
    <property type="entry name" value="Phosphatase_SH3-domain"/>
</dbReference>
<comment type="caution">
    <text evidence="2">The sequence shown here is derived from an EMBL/GenBank/DDBJ whole genome shotgun (WGS) entry which is preliminary data.</text>
</comment>
<dbReference type="InterPro" id="IPR001345">
    <property type="entry name" value="PG/BPGM_mutase_AS"/>
</dbReference>
<evidence type="ECO:0000256" key="1">
    <source>
        <dbReference type="SAM" id="SignalP"/>
    </source>
</evidence>
<dbReference type="EMBL" id="BRYB01003620">
    <property type="protein sequence ID" value="GMI39682.1"/>
    <property type="molecule type" value="Genomic_DNA"/>
</dbReference>
<keyword evidence="1" id="KW-0732">Signal</keyword>
<dbReference type="SMART" id="SM00855">
    <property type="entry name" value="PGAM"/>
    <property type="match status" value="1"/>
</dbReference>
<dbReference type="Pfam" id="PF00300">
    <property type="entry name" value="His_Phos_1"/>
    <property type="match status" value="1"/>
</dbReference>
<evidence type="ECO:0000313" key="3">
    <source>
        <dbReference type="Proteomes" id="UP001165060"/>
    </source>
</evidence>